<evidence type="ECO:0000313" key="1">
    <source>
        <dbReference type="EMBL" id="GBE81834.1"/>
    </source>
</evidence>
<name>A0A401GI04_9APHY</name>
<sequence>MDYRLAPREPRWGQLLPELVAAAARPSPSRVRAVPYRAAPRSTLPSYLTCISPGAPFRHTTAPHPFLPFPLPVSHSHVHHDPSRPFHLFAVTPRITHSVLSVHVLRSVYPTTLSLSRTRRFLTSCGAPSPVRCAAQAIDDGETMVYSVCPPRLAACGHRVCTVYSRHEQ</sequence>
<dbReference type="GeneID" id="38778751"/>
<dbReference type="AlphaFoldDB" id="A0A401GI04"/>
<protein>
    <submittedName>
        <fullName evidence="1">Uncharacterized protein</fullName>
    </submittedName>
</protein>
<dbReference type="EMBL" id="BFAD01000004">
    <property type="protein sequence ID" value="GBE81834.1"/>
    <property type="molecule type" value="Genomic_DNA"/>
</dbReference>
<proteinExistence type="predicted"/>
<keyword evidence="2" id="KW-1185">Reference proteome</keyword>
<dbReference type="Proteomes" id="UP000287166">
    <property type="component" value="Unassembled WGS sequence"/>
</dbReference>
<reference evidence="1 2" key="1">
    <citation type="journal article" date="2018" name="Sci. Rep.">
        <title>Genome sequence of the cauliflower mushroom Sparassis crispa (Hanabiratake) and its association with beneficial usage.</title>
        <authorList>
            <person name="Kiyama R."/>
            <person name="Furutani Y."/>
            <person name="Kawaguchi K."/>
            <person name="Nakanishi T."/>
        </authorList>
    </citation>
    <scope>NUCLEOTIDE SEQUENCE [LARGE SCALE GENOMIC DNA]</scope>
</reference>
<comment type="caution">
    <text evidence="1">The sequence shown here is derived from an EMBL/GenBank/DDBJ whole genome shotgun (WGS) entry which is preliminary data.</text>
</comment>
<accession>A0A401GI04</accession>
<organism evidence="1 2">
    <name type="scientific">Sparassis crispa</name>
    <dbReference type="NCBI Taxonomy" id="139825"/>
    <lineage>
        <taxon>Eukaryota</taxon>
        <taxon>Fungi</taxon>
        <taxon>Dikarya</taxon>
        <taxon>Basidiomycota</taxon>
        <taxon>Agaricomycotina</taxon>
        <taxon>Agaricomycetes</taxon>
        <taxon>Polyporales</taxon>
        <taxon>Sparassidaceae</taxon>
        <taxon>Sparassis</taxon>
    </lineage>
</organism>
<gene>
    <name evidence="1" type="ORF">SCP_0402070</name>
</gene>
<dbReference type="RefSeq" id="XP_027612747.1">
    <property type="nucleotide sequence ID" value="XM_027756946.1"/>
</dbReference>
<dbReference type="InParanoid" id="A0A401GI04"/>
<evidence type="ECO:0000313" key="2">
    <source>
        <dbReference type="Proteomes" id="UP000287166"/>
    </source>
</evidence>